<reference evidence="2 3" key="1">
    <citation type="journal article" date="2020" name="Int. J. Syst. Evol. Microbiol.">
        <title>Reclassification of Streptomyces castelarensis and Streptomyces sporoclivatus as later heterotypic synonyms of Streptomyces antimycoticus.</title>
        <authorList>
            <person name="Komaki H."/>
            <person name="Tamura T."/>
        </authorList>
    </citation>
    <scope>NUCLEOTIDE SEQUENCE [LARGE SCALE GENOMIC DNA]</scope>
    <source>
        <strain evidence="2 3">NBRC 13459</strain>
    </source>
</reference>
<proteinExistence type="predicted"/>
<keyword evidence="3" id="KW-1185">Reference proteome</keyword>
<evidence type="ECO:0000313" key="3">
    <source>
        <dbReference type="Proteomes" id="UP000301309"/>
    </source>
</evidence>
<organism evidence="2 3">
    <name type="scientific">Streptomyces violaceusniger</name>
    <dbReference type="NCBI Taxonomy" id="68280"/>
    <lineage>
        <taxon>Bacteria</taxon>
        <taxon>Bacillati</taxon>
        <taxon>Actinomycetota</taxon>
        <taxon>Actinomycetes</taxon>
        <taxon>Kitasatosporales</taxon>
        <taxon>Streptomycetaceae</taxon>
        <taxon>Streptomyces</taxon>
        <taxon>Streptomyces violaceusniger group</taxon>
    </lineage>
</organism>
<feature type="region of interest" description="Disordered" evidence="1">
    <location>
        <begin position="1"/>
        <end position="33"/>
    </location>
</feature>
<comment type="caution">
    <text evidence="2">The sequence shown here is derived from an EMBL/GenBank/DDBJ whole genome shotgun (WGS) entry which is preliminary data.</text>
</comment>
<feature type="compositionally biased region" description="Low complexity" evidence="1">
    <location>
        <begin position="1"/>
        <end position="16"/>
    </location>
</feature>
<dbReference type="Proteomes" id="UP000301309">
    <property type="component" value="Unassembled WGS sequence"/>
</dbReference>
<dbReference type="AlphaFoldDB" id="A0A4D4L8U1"/>
<evidence type="ECO:0000313" key="2">
    <source>
        <dbReference type="EMBL" id="GDY54419.1"/>
    </source>
</evidence>
<dbReference type="EMBL" id="BJHW01000001">
    <property type="protein sequence ID" value="GDY54419.1"/>
    <property type="molecule type" value="Genomic_DNA"/>
</dbReference>
<gene>
    <name evidence="2" type="ORF">SVIO_050420</name>
</gene>
<name>A0A4D4L8U1_STRVO</name>
<protein>
    <submittedName>
        <fullName evidence="2">Uncharacterized protein</fullName>
    </submittedName>
</protein>
<evidence type="ECO:0000256" key="1">
    <source>
        <dbReference type="SAM" id="MobiDB-lite"/>
    </source>
</evidence>
<accession>A0A4D4L8U1</accession>
<sequence length="160" mass="16097">MEREAAMAMADAQDGSDMGGGPDHAADASGGGVAPAAGGGSTFGNIRFGSVRGSAIGFGDHNHIVNGRQGEAAPCDPAYQELLEAVRQLAEDLRRVVPSPEIGALSDELDRTEDEIQRTGRAGAGRLARIRVMLQDASASVGMLASGVAVGQAVGALLGG</sequence>